<evidence type="ECO:0000256" key="1">
    <source>
        <dbReference type="SAM" id="Phobius"/>
    </source>
</evidence>
<dbReference type="STRING" id="3476.A0A2P5BS72"/>
<keyword evidence="1" id="KW-0812">Transmembrane</keyword>
<dbReference type="EMBL" id="JXTB01000230">
    <property type="protein sequence ID" value="PON51653.1"/>
    <property type="molecule type" value="Genomic_DNA"/>
</dbReference>
<feature type="transmembrane region" description="Helical" evidence="1">
    <location>
        <begin position="110"/>
        <end position="135"/>
    </location>
</feature>
<evidence type="ECO:0000313" key="3">
    <source>
        <dbReference type="Proteomes" id="UP000237105"/>
    </source>
</evidence>
<feature type="transmembrane region" description="Helical" evidence="1">
    <location>
        <begin position="73"/>
        <end position="98"/>
    </location>
</feature>
<keyword evidence="1" id="KW-1133">Transmembrane helix</keyword>
<keyword evidence="3" id="KW-1185">Reference proteome</keyword>
<proteinExistence type="predicted"/>
<dbReference type="AlphaFoldDB" id="A0A2P5BS72"/>
<accession>A0A2P5BS72</accession>
<sequence>MTDENDHDVVSWELRRHLLETTNAEHIQNSSLILAAERTHRRDPLDDFKYYKGGWNISERHYFSSVGFTAAPLFIIAATWFLGFGLCVLVIGLCHCCCQHKRFSTYSRTAFVLSLIFLLVFTVAAIIGCVVLYMGQGKFHSETTNTLDYVVQQADSVVKSLGNVSSYLNAAKNVSVGQFSLPASVHQSIDSVEKKISASSTILQQGTGDNADGIQRVLDSVSEIDSYHNCRCDAAIGFYWFL</sequence>
<comment type="caution">
    <text evidence="2">The sequence shown here is derived from an EMBL/GenBank/DDBJ whole genome shotgun (WGS) entry which is preliminary data.</text>
</comment>
<organism evidence="2 3">
    <name type="scientific">Parasponia andersonii</name>
    <name type="common">Sponia andersonii</name>
    <dbReference type="NCBI Taxonomy" id="3476"/>
    <lineage>
        <taxon>Eukaryota</taxon>
        <taxon>Viridiplantae</taxon>
        <taxon>Streptophyta</taxon>
        <taxon>Embryophyta</taxon>
        <taxon>Tracheophyta</taxon>
        <taxon>Spermatophyta</taxon>
        <taxon>Magnoliopsida</taxon>
        <taxon>eudicotyledons</taxon>
        <taxon>Gunneridae</taxon>
        <taxon>Pentapetalae</taxon>
        <taxon>rosids</taxon>
        <taxon>fabids</taxon>
        <taxon>Rosales</taxon>
        <taxon>Cannabaceae</taxon>
        <taxon>Parasponia</taxon>
    </lineage>
</organism>
<dbReference type="PANTHER" id="PTHR31414:SF15">
    <property type="entry name" value="PLASMA MEMBRANE FUSION PROTEIN"/>
    <property type="match status" value="1"/>
</dbReference>
<reference evidence="3" key="1">
    <citation type="submission" date="2016-06" db="EMBL/GenBank/DDBJ databases">
        <title>Parallel loss of symbiosis genes in relatives of nitrogen-fixing non-legume Parasponia.</title>
        <authorList>
            <person name="Van Velzen R."/>
            <person name="Holmer R."/>
            <person name="Bu F."/>
            <person name="Rutten L."/>
            <person name="Van Zeijl A."/>
            <person name="Liu W."/>
            <person name="Santuari L."/>
            <person name="Cao Q."/>
            <person name="Sharma T."/>
            <person name="Shen D."/>
            <person name="Roswanjaya Y."/>
            <person name="Wardhani T."/>
            <person name="Kalhor M.S."/>
            <person name="Jansen J."/>
            <person name="Van den Hoogen J."/>
            <person name="Gungor B."/>
            <person name="Hartog M."/>
            <person name="Hontelez J."/>
            <person name="Verver J."/>
            <person name="Yang W.-C."/>
            <person name="Schijlen E."/>
            <person name="Repin R."/>
            <person name="Schilthuizen M."/>
            <person name="Schranz E."/>
            <person name="Heidstra R."/>
            <person name="Miyata K."/>
            <person name="Fedorova E."/>
            <person name="Kohlen W."/>
            <person name="Bisseling T."/>
            <person name="Smit S."/>
            <person name="Geurts R."/>
        </authorList>
    </citation>
    <scope>NUCLEOTIDE SEQUENCE [LARGE SCALE GENOMIC DNA]</scope>
    <source>
        <strain evidence="3">cv. WU1-14</strain>
    </source>
</reference>
<dbReference type="GO" id="GO:0005886">
    <property type="term" value="C:plasma membrane"/>
    <property type="evidence" value="ECO:0007669"/>
    <property type="project" value="TreeGrafter"/>
</dbReference>
<name>A0A2P5BS72_PARAD</name>
<dbReference type="PANTHER" id="PTHR31414">
    <property type="entry name" value="TRANSMEMBRANE PROTEIN DDB_G0292058"/>
    <property type="match status" value="1"/>
</dbReference>
<evidence type="ECO:0000313" key="2">
    <source>
        <dbReference type="EMBL" id="PON51653.1"/>
    </source>
</evidence>
<dbReference type="GO" id="GO:0009506">
    <property type="term" value="C:plasmodesma"/>
    <property type="evidence" value="ECO:0007669"/>
    <property type="project" value="TreeGrafter"/>
</dbReference>
<evidence type="ECO:0008006" key="4">
    <source>
        <dbReference type="Google" id="ProtNLM"/>
    </source>
</evidence>
<gene>
    <name evidence="2" type="ORF">PanWU01x14_214750</name>
</gene>
<protein>
    <recommendedName>
        <fullName evidence="4">Transmembrane protein</fullName>
    </recommendedName>
</protein>
<dbReference type="InterPro" id="IPR040283">
    <property type="entry name" value="DDB_G0292058-like"/>
</dbReference>
<dbReference type="Proteomes" id="UP000237105">
    <property type="component" value="Unassembled WGS sequence"/>
</dbReference>
<dbReference type="OrthoDB" id="1937321at2759"/>
<keyword evidence="1" id="KW-0472">Membrane</keyword>